<feature type="compositionally biased region" description="Low complexity" evidence="1">
    <location>
        <begin position="30"/>
        <end position="47"/>
    </location>
</feature>
<comment type="caution">
    <text evidence="3">The sequence shown here is derived from an EMBL/GenBank/DDBJ whole genome shotgun (WGS) entry which is preliminary data.</text>
</comment>
<dbReference type="Proteomes" id="UP000008363">
    <property type="component" value="Unassembled WGS sequence"/>
</dbReference>
<dbReference type="AlphaFoldDB" id="K6VZJ0"/>
<dbReference type="PROSITE" id="PS51257">
    <property type="entry name" value="PROKAR_LIPOPROTEIN"/>
    <property type="match status" value="1"/>
</dbReference>
<dbReference type="STRING" id="1108045.GORHZ_169_00510"/>
<keyword evidence="4" id="KW-1185">Reference proteome</keyword>
<organism evidence="3 4">
    <name type="scientific">Gordonia rhizosphera NBRC 16068</name>
    <dbReference type="NCBI Taxonomy" id="1108045"/>
    <lineage>
        <taxon>Bacteria</taxon>
        <taxon>Bacillati</taxon>
        <taxon>Actinomycetota</taxon>
        <taxon>Actinomycetes</taxon>
        <taxon>Mycobacteriales</taxon>
        <taxon>Gordoniaceae</taxon>
        <taxon>Gordonia</taxon>
    </lineage>
</organism>
<evidence type="ECO:0008006" key="5">
    <source>
        <dbReference type="Google" id="ProtNLM"/>
    </source>
</evidence>
<gene>
    <name evidence="3" type="ORF">GORHZ_169_00510</name>
</gene>
<feature type="signal peptide" evidence="2">
    <location>
        <begin position="1"/>
        <end position="22"/>
    </location>
</feature>
<reference evidence="3 4" key="1">
    <citation type="submission" date="2012-08" db="EMBL/GenBank/DDBJ databases">
        <title>Whole genome shotgun sequence of Gordonia rhizosphera NBRC 16068.</title>
        <authorList>
            <person name="Takarada H."/>
            <person name="Isaki S."/>
            <person name="Hosoyama A."/>
            <person name="Tsuchikane K."/>
            <person name="Katsumata H."/>
            <person name="Baba S."/>
            <person name="Ohji S."/>
            <person name="Yamazaki S."/>
            <person name="Fujita N."/>
        </authorList>
    </citation>
    <scope>NUCLEOTIDE SEQUENCE [LARGE SCALE GENOMIC DNA]</scope>
    <source>
        <strain evidence="3 4">NBRC 16068</strain>
    </source>
</reference>
<accession>K6VZJ0</accession>
<evidence type="ECO:0000256" key="1">
    <source>
        <dbReference type="SAM" id="MobiDB-lite"/>
    </source>
</evidence>
<evidence type="ECO:0000313" key="3">
    <source>
        <dbReference type="EMBL" id="GAB92305.1"/>
    </source>
</evidence>
<dbReference type="OrthoDB" id="4773865at2"/>
<name>K6VZJ0_9ACTN</name>
<evidence type="ECO:0000256" key="2">
    <source>
        <dbReference type="SAM" id="SignalP"/>
    </source>
</evidence>
<keyword evidence="2" id="KW-0732">Signal</keyword>
<evidence type="ECO:0000313" key="4">
    <source>
        <dbReference type="Proteomes" id="UP000008363"/>
    </source>
</evidence>
<dbReference type="EMBL" id="BAHC01000169">
    <property type="protein sequence ID" value="GAB92305.1"/>
    <property type="molecule type" value="Genomic_DNA"/>
</dbReference>
<proteinExistence type="predicted"/>
<dbReference type="RefSeq" id="WP_006336596.1">
    <property type="nucleotide sequence ID" value="NZ_BAHC01000169.1"/>
</dbReference>
<feature type="region of interest" description="Disordered" evidence="1">
    <location>
        <begin position="30"/>
        <end position="82"/>
    </location>
</feature>
<protein>
    <recommendedName>
        <fullName evidence="5">Lipoprotein</fullName>
    </recommendedName>
</protein>
<dbReference type="eggNOG" id="ENOG5031VWF">
    <property type="taxonomic scope" value="Bacteria"/>
</dbReference>
<feature type="compositionally biased region" description="Polar residues" evidence="1">
    <location>
        <begin position="61"/>
        <end position="76"/>
    </location>
</feature>
<sequence length="147" mass="14377">MSRSLNRIVVAAVVGCYGFALAGCGSEAEAPSSSSSSAASGVAAVSENPSASVIGGPKPASPTTSVADEATGQTECGKTPGPDGALRILILAGDLTCDTAEQIAAEYGPMIATGRPQTVSGWDCGPSETPGVLATCSKDGQEFGLAP</sequence>
<feature type="chain" id="PRO_5038452548" description="Lipoprotein" evidence="2">
    <location>
        <begin position="23"/>
        <end position="147"/>
    </location>
</feature>